<comment type="similarity">
    <text evidence="1 6">Belongs to the sigma-70 factor family. ECF subfamily.</text>
</comment>
<feature type="domain" description="RNA polymerase sigma factor 70 region 4 type 2" evidence="9">
    <location>
        <begin position="177"/>
        <end position="227"/>
    </location>
</feature>
<dbReference type="InterPro" id="IPR013325">
    <property type="entry name" value="RNA_pol_sigma_r2"/>
</dbReference>
<keyword evidence="3 6" id="KW-0731">Sigma factor</keyword>
<dbReference type="InterPro" id="IPR036388">
    <property type="entry name" value="WH-like_DNA-bd_sf"/>
</dbReference>
<evidence type="ECO:0000313" key="11">
    <source>
        <dbReference type="Proteomes" id="UP000282311"/>
    </source>
</evidence>
<dbReference type="SUPFAM" id="SSF88659">
    <property type="entry name" value="Sigma3 and sigma4 domains of RNA polymerase sigma factors"/>
    <property type="match status" value="1"/>
</dbReference>
<keyword evidence="11" id="KW-1185">Reference proteome</keyword>
<evidence type="ECO:0000259" key="9">
    <source>
        <dbReference type="Pfam" id="PF08281"/>
    </source>
</evidence>
<dbReference type="AlphaFoldDB" id="A0A3B0CF20"/>
<dbReference type="InterPro" id="IPR000838">
    <property type="entry name" value="RNA_pol_sigma70_ECF_CS"/>
</dbReference>
<dbReference type="InterPro" id="IPR039425">
    <property type="entry name" value="RNA_pol_sigma-70-like"/>
</dbReference>
<dbReference type="GO" id="GO:0006352">
    <property type="term" value="P:DNA-templated transcription initiation"/>
    <property type="evidence" value="ECO:0007669"/>
    <property type="project" value="InterPro"/>
</dbReference>
<evidence type="ECO:0000256" key="1">
    <source>
        <dbReference type="ARBA" id="ARBA00010641"/>
    </source>
</evidence>
<feature type="region of interest" description="Disordered" evidence="7">
    <location>
        <begin position="19"/>
        <end position="38"/>
    </location>
</feature>
<dbReference type="GO" id="GO:0016987">
    <property type="term" value="F:sigma factor activity"/>
    <property type="evidence" value="ECO:0007669"/>
    <property type="project" value="UniProtKB-KW"/>
</dbReference>
<evidence type="ECO:0000256" key="6">
    <source>
        <dbReference type="RuleBase" id="RU000716"/>
    </source>
</evidence>
<dbReference type="InterPro" id="IPR013324">
    <property type="entry name" value="RNA_pol_sigma_r3/r4-like"/>
</dbReference>
<organism evidence="10 11">
    <name type="scientific">Paenibacillus ginsengarvi</name>
    <dbReference type="NCBI Taxonomy" id="400777"/>
    <lineage>
        <taxon>Bacteria</taxon>
        <taxon>Bacillati</taxon>
        <taxon>Bacillota</taxon>
        <taxon>Bacilli</taxon>
        <taxon>Bacillales</taxon>
        <taxon>Paenibacillaceae</taxon>
        <taxon>Paenibacillus</taxon>
    </lineage>
</organism>
<dbReference type="InterPro" id="IPR013249">
    <property type="entry name" value="RNA_pol_sigma70_r4_t2"/>
</dbReference>
<dbReference type="InterPro" id="IPR014284">
    <property type="entry name" value="RNA_pol_sigma-70_dom"/>
</dbReference>
<gene>
    <name evidence="10" type="ORF">D7M11_15205</name>
</gene>
<dbReference type="NCBIfam" id="TIGR02937">
    <property type="entry name" value="sigma70-ECF"/>
    <property type="match status" value="1"/>
</dbReference>
<evidence type="ECO:0000256" key="2">
    <source>
        <dbReference type="ARBA" id="ARBA00023015"/>
    </source>
</evidence>
<comment type="caution">
    <text evidence="10">The sequence shown here is derived from an EMBL/GenBank/DDBJ whole genome shotgun (WGS) entry which is preliminary data.</text>
</comment>
<evidence type="ECO:0000256" key="4">
    <source>
        <dbReference type="ARBA" id="ARBA00023125"/>
    </source>
</evidence>
<dbReference type="Gene3D" id="1.10.10.10">
    <property type="entry name" value="Winged helix-like DNA-binding domain superfamily/Winged helix DNA-binding domain"/>
    <property type="match status" value="1"/>
</dbReference>
<evidence type="ECO:0000259" key="8">
    <source>
        <dbReference type="Pfam" id="PF04542"/>
    </source>
</evidence>
<dbReference type="Proteomes" id="UP000282311">
    <property type="component" value="Unassembled WGS sequence"/>
</dbReference>
<accession>A0A3B0CF20</accession>
<dbReference type="GO" id="GO:0006950">
    <property type="term" value="P:response to stress"/>
    <property type="evidence" value="ECO:0007669"/>
    <property type="project" value="UniProtKB-ARBA"/>
</dbReference>
<dbReference type="SUPFAM" id="SSF88946">
    <property type="entry name" value="Sigma2 domain of RNA polymerase sigma factors"/>
    <property type="match status" value="1"/>
</dbReference>
<dbReference type="PANTHER" id="PTHR43133:SF51">
    <property type="entry name" value="RNA POLYMERASE SIGMA FACTOR"/>
    <property type="match status" value="1"/>
</dbReference>
<reference evidence="10 11" key="1">
    <citation type="journal article" date="2007" name="Int. J. Syst. Evol. Microbiol.">
        <title>Paenibacillus ginsengarvi sp. nov., isolated from soil from ginseng cultivation.</title>
        <authorList>
            <person name="Yoon M.H."/>
            <person name="Ten L.N."/>
            <person name="Im W.T."/>
        </authorList>
    </citation>
    <scope>NUCLEOTIDE SEQUENCE [LARGE SCALE GENOMIC DNA]</scope>
    <source>
        <strain evidence="10 11">KCTC 13059</strain>
    </source>
</reference>
<evidence type="ECO:0000256" key="7">
    <source>
        <dbReference type="SAM" id="MobiDB-lite"/>
    </source>
</evidence>
<dbReference type="InterPro" id="IPR007627">
    <property type="entry name" value="RNA_pol_sigma70_r2"/>
</dbReference>
<protein>
    <recommendedName>
        <fullName evidence="6">RNA polymerase sigma factor</fullName>
    </recommendedName>
</protein>
<sequence>MSSKRTTGWGAIVQLSRSDKQDSIQADEDVSQHELAERARSGDREAFGELVRRHRAQALGWAASLTHDASLAEDIVQDALIRAFLHMGTLLNTDRFVPWLKRIVRNQANLRLRRGGPYGKEQPFTHLEASSVSPDCWEEVDWRNIDSILLHLSKSVSERRREQDPSEVMVRKEIVDSIRVLLNCLSSRERAIFEAHFFRHLSIPEIADLLGMPKAGVYNFLSRSRKKVQKERIRIYFTDFAATITRRKLPARNVLATPFEL</sequence>
<evidence type="ECO:0000313" key="10">
    <source>
        <dbReference type="EMBL" id="RKN83930.1"/>
    </source>
</evidence>
<evidence type="ECO:0000256" key="3">
    <source>
        <dbReference type="ARBA" id="ARBA00023082"/>
    </source>
</evidence>
<keyword evidence="5 6" id="KW-0804">Transcription</keyword>
<proteinExistence type="inferred from homology"/>
<dbReference type="Pfam" id="PF04542">
    <property type="entry name" value="Sigma70_r2"/>
    <property type="match status" value="1"/>
</dbReference>
<dbReference type="Pfam" id="PF08281">
    <property type="entry name" value="Sigma70_r4_2"/>
    <property type="match status" value="1"/>
</dbReference>
<keyword evidence="4 6" id="KW-0238">DNA-binding</keyword>
<dbReference type="PROSITE" id="PS01063">
    <property type="entry name" value="SIGMA70_ECF"/>
    <property type="match status" value="1"/>
</dbReference>
<feature type="domain" description="RNA polymerase sigma-70 region 2" evidence="8">
    <location>
        <begin position="50"/>
        <end position="114"/>
    </location>
</feature>
<dbReference type="Gene3D" id="1.10.1740.10">
    <property type="match status" value="1"/>
</dbReference>
<evidence type="ECO:0000256" key="5">
    <source>
        <dbReference type="ARBA" id="ARBA00023163"/>
    </source>
</evidence>
<name>A0A3B0CF20_9BACL</name>
<dbReference type="EMBL" id="RBAH01000010">
    <property type="protein sequence ID" value="RKN83930.1"/>
    <property type="molecule type" value="Genomic_DNA"/>
</dbReference>
<keyword evidence="2 6" id="KW-0805">Transcription regulation</keyword>
<dbReference type="GO" id="GO:0003677">
    <property type="term" value="F:DNA binding"/>
    <property type="evidence" value="ECO:0007669"/>
    <property type="project" value="UniProtKB-KW"/>
</dbReference>
<dbReference type="PANTHER" id="PTHR43133">
    <property type="entry name" value="RNA POLYMERASE ECF-TYPE SIGMA FACTO"/>
    <property type="match status" value="1"/>
</dbReference>